<reference evidence="1 2" key="1">
    <citation type="submission" date="2019-04" db="EMBL/GenBank/DDBJ databases">
        <authorList>
            <person name="Jiang L."/>
        </authorList>
    </citation>
    <scope>NUCLEOTIDE SEQUENCE [LARGE SCALE GENOMIC DNA]</scope>
    <source>
        <strain evidence="1 2">YIM 131853</strain>
    </source>
</reference>
<accession>A0A4S4FSC3</accession>
<dbReference type="InterPro" id="IPR051490">
    <property type="entry name" value="THEM6_lcsJ_thioesterase"/>
</dbReference>
<organism evidence="1 2">
    <name type="scientific">Naasia lichenicola</name>
    <dbReference type="NCBI Taxonomy" id="2565933"/>
    <lineage>
        <taxon>Bacteria</taxon>
        <taxon>Bacillati</taxon>
        <taxon>Actinomycetota</taxon>
        <taxon>Actinomycetes</taxon>
        <taxon>Micrococcales</taxon>
        <taxon>Microbacteriaceae</taxon>
        <taxon>Naasia</taxon>
    </lineage>
</organism>
<gene>
    <name evidence="1" type="ORF">E6C64_02195</name>
</gene>
<dbReference type="SUPFAM" id="SSF54637">
    <property type="entry name" value="Thioesterase/thiol ester dehydrase-isomerase"/>
    <property type="match status" value="1"/>
</dbReference>
<evidence type="ECO:0000313" key="2">
    <source>
        <dbReference type="Proteomes" id="UP000309133"/>
    </source>
</evidence>
<keyword evidence="2" id="KW-1185">Reference proteome</keyword>
<sequence length="180" mass="20210">MLLITLSARRGPRLDPLGISRINGRVWPTDIDEFRHVNNGVYLSLLDHARLDLLERSGLWSRIRAAGVYPVVSMQTVSYRKSLKLGQRYVIETRIAGFDERSVFIEQRFVVAGEIYVRAYVVGRFLRERGGVVSMGELAEITGVDIASVPVPAWLADWAEASRLPSTRDDAPSEWQPLGS</sequence>
<dbReference type="EMBL" id="SSSM01000001">
    <property type="protein sequence ID" value="THG33599.1"/>
    <property type="molecule type" value="Genomic_DNA"/>
</dbReference>
<dbReference type="Gene3D" id="3.10.129.10">
    <property type="entry name" value="Hotdog Thioesterase"/>
    <property type="match status" value="1"/>
</dbReference>
<dbReference type="PANTHER" id="PTHR12475">
    <property type="match status" value="1"/>
</dbReference>
<dbReference type="Pfam" id="PF13279">
    <property type="entry name" value="4HBT_2"/>
    <property type="match status" value="1"/>
</dbReference>
<dbReference type="Proteomes" id="UP000309133">
    <property type="component" value="Unassembled WGS sequence"/>
</dbReference>
<dbReference type="InterPro" id="IPR029069">
    <property type="entry name" value="HotDog_dom_sf"/>
</dbReference>
<protein>
    <submittedName>
        <fullName evidence="1">Acyl-CoA thioesterase</fullName>
    </submittedName>
</protein>
<evidence type="ECO:0000313" key="1">
    <source>
        <dbReference type="EMBL" id="THG33599.1"/>
    </source>
</evidence>
<dbReference type="CDD" id="cd00586">
    <property type="entry name" value="4HBT"/>
    <property type="match status" value="1"/>
</dbReference>
<name>A0A4S4FSC3_9MICO</name>
<comment type="caution">
    <text evidence="1">The sequence shown here is derived from an EMBL/GenBank/DDBJ whole genome shotgun (WGS) entry which is preliminary data.</text>
</comment>
<dbReference type="PANTHER" id="PTHR12475:SF4">
    <property type="entry name" value="PROTEIN THEM6"/>
    <property type="match status" value="1"/>
</dbReference>
<dbReference type="AlphaFoldDB" id="A0A4S4FSC3"/>
<dbReference type="OrthoDB" id="3727779at2"/>
<proteinExistence type="predicted"/>